<proteinExistence type="predicted"/>
<reference evidence="2" key="1">
    <citation type="submission" date="2022-03" db="EMBL/GenBank/DDBJ databases">
        <title>Bacterial whole genome sequence for Hymenobacter sp. DH14.</title>
        <authorList>
            <person name="Le V."/>
        </authorList>
    </citation>
    <scope>NUCLEOTIDE SEQUENCE</scope>
    <source>
        <strain evidence="2">DH14</strain>
    </source>
</reference>
<keyword evidence="3" id="KW-1185">Reference proteome</keyword>
<protein>
    <recommendedName>
        <fullName evidence="1">HNH domain-containing protein</fullName>
    </recommendedName>
</protein>
<evidence type="ECO:0000259" key="1">
    <source>
        <dbReference type="Pfam" id="PF01844"/>
    </source>
</evidence>
<name>A0A9X1VFB6_9BACT</name>
<dbReference type="GO" id="GO:0003676">
    <property type="term" value="F:nucleic acid binding"/>
    <property type="evidence" value="ECO:0007669"/>
    <property type="project" value="InterPro"/>
</dbReference>
<dbReference type="EMBL" id="JALBGC010000001">
    <property type="protein sequence ID" value="MCI1185891.1"/>
    <property type="molecule type" value="Genomic_DNA"/>
</dbReference>
<dbReference type="Proteomes" id="UP001139193">
    <property type="component" value="Unassembled WGS sequence"/>
</dbReference>
<accession>A0A9X1VFB6</accession>
<dbReference type="AlphaFoldDB" id="A0A9X1VFB6"/>
<dbReference type="GO" id="GO:0008270">
    <property type="term" value="F:zinc ion binding"/>
    <property type="evidence" value="ECO:0007669"/>
    <property type="project" value="InterPro"/>
</dbReference>
<dbReference type="InterPro" id="IPR002711">
    <property type="entry name" value="HNH"/>
</dbReference>
<evidence type="ECO:0000313" key="3">
    <source>
        <dbReference type="Proteomes" id="UP001139193"/>
    </source>
</evidence>
<evidence type="ECO:0000313" key="2">
    <source>
        <dbReference type="EMBL" id="MCI1185891.1"/>
    </source>
</evidence>
<comment type="caution">
    <text evidence="2">The sequence shown here is derived from an EMBL/GenBank/DDBJ whole genome shotgun (WGS) entry which is preliminary data.</text>
</comment>
<dbReference type="Pfam" id="PF01844">
    <property type="entry name" value="HNH"/>
    <property type="match status" value="1"/>
</dbReference>
<sequence>MLKLNSDSPGTTTLQHLATQQATIDALPVGQRPAMAETLWDAKNNIGSGGKTAFAEIKQTLLEMCVGTELCNYCESNEASDIEHIYPKSFFPERAFTWLNYLLACKTCNTHYKLDKFAVFTPALSANATTMQRKKVPTSTDAAFIDPRVEDPLVFLALNFTNQSFFLEPCPNLTDPRDIAKATHTLNVLQIGKRAALAAARKAAFRFFQSRLERYRDVRDSTTLADLERLVEDPDLVDTANTFAAEQQQMLTALQQSILSHAHPTVWREMQRQRLSLPKTNTLFAAVPEALAWQ</sequence>
<feature type="domain" description="HNH" evidence="1">
    <location>
        <begin position="71"/>
        <end position="111"/>
    </location>
</feature>
<dbReference type="Gene3D" id="1.10.30.50">
    <property type="match status" value="1"/>
</dbReference>
<gene>
    <name evidence="2" type="ORF">MON38_00555</name>
</gene>
<organism evidence="2 3">
    <name type="scientific">Hymenobacter cyanobacteriorum</name>
    <dbReference type="NCBI Taxonomy" id="2926463"/>
    <lineage>
        <taxon>Bacteria</taxon>
        <taxon>Pseudomonadati</taxon>
        <taxon>Bacteroidota</taxon>
        <taxon>Cytophagia</taxon>
        <taxon>Cytophagales</taxon>
        <taxon>Hymenobacteraceae</taxon>
        <taxon>Hymenobacter</taxon>
    </lineage>
</organism>
<dbReference type="GO" id="GO:0004519">
    <property type="term" value="F:endonuclease activity"/>
    <property type="evidence" value="ECO:0007669"/>
    <property type="project" value="InterPro"/>
</dbReference>
<dbReference type="RefSeq" id="WP_241934183.1">
    <property type="nucleotide sequence ID" value="NZ_JALBGC010000001.1"/>
</dbReference>